<name>A0A5J5IC21_9SPHN</name>
<feature type="region of interest" description="Disordered" evidence="15">
    <location>
        <begin position="435"/>
        <end position="464"/>
    </location>
</feature>
<feature type="zinc finger region" description="CHC2-type" evidence="12 14">
    <location>
        <begin position="38"/>
        <end position="62"/>
    </location>
</feature>
<dbReference type="SMART" id="SM00400">
    <property type="entry name" value="ZnF_CHCC"/>
    <property type="match status" value="1"/>
</dbReference>
<evidence type="ECO:0000313" key="19">
    <source>
        <dbReference type="Proteomes" id="UP000325933"/>
    </source>
</evidence>
<dbReference type="Gene3D" id="3.90.980.10">
    <property type="entry name" value="DNA primase, catalytic core, N-terminal domain"/>
    <property type="match status" value="1"/>
</dbReference>
<keyword evidence="11 12" id="KW-0804">Transcription</keyword>
<evidence type="ECO:0000256" key="3">
    <source>
        <dbReference type="ARBA" id="ARBA00022679"/>
    </source>
</evidence>
<evidence type="ECO:0000256" key="11">
    <source>
        <dbReference type="ARBA" id="ARBA00023163"/>
    </source>
</evidence>
<dbReference type="PANTHER" id="PTHR30313">
    <property type="entry name" value="DNA PRIMASE"/>
    <property type="match status" value="1"/>
</dbReference>
<evidence type="ECO:0000256" key="2">
    <source>
        <dbReference type="ARBA" id="ARBA00022515"/>
    </source>
</evidence>
<dbReference type="SUPFAM" id="SSF57783">
    <property type="entry name" value="Zinc beta-ribbon"/>
    <property type="match status" value="1"/>
</dbReference>
<comment type="function">
    <text evidence="12 13">RNA polymerase that catalyzes the synthesis of short RNA molecules used as primers for DNA polymerase during DNA replication.</text>
</comment>
<dbReference type="Pfam" id="PF08275">
    <property type="entry name" value="DNAG_N"/>
    <property type="match status" value="1"/>
</dbReference>
<dbReference type="EMBL" id="VYQB01000002">
    <property type="protein sequence ID" value="KAA9020632.1"/>
    <property type="molecule type" value="Genomic_DNA"/>
</dbReference>
<dbReference type="GO" id="GO:1990077">
    <property type="term" value="C:primosome complex"/>
    <property type="evidence" value="ECO:0007669"/>
    <property type="project" value="UniProtKB-KW"/>
</dbReference>
<dbReference type="InterPro" id="IPR030846">
    <property type="entry name" value="DnaG_bac"/>
</dbReference>
<evidence type="ECO:0000256" key="8">
    <source>
        <dbReference type="ARBA" id="ARBA00022833"/>
    </source>
</evidence>
<dbReference type="InterPro" id="IPR006295">
    <property type="entry name" value="DNA_primase_DnaG"/>
</dbReference>
<dbReference type="FunFam" id="3.90.580.10:FF:000001">
    <property type="entry name" value="DNA primase"/>
    <property type="match status" value="1"/>
</dbReference>
<dbReference type="InterPro" id="IPR006171">
    <property type="entry name" value="TOPRIM_dom"/>
</dbReference>
<dbReference type="RefSeq" id="WP_150424503.1">
    <property type="nucleotide sequence ID" value="NZ_VYQA01000002.1"/>
</dbReference>
<dbReference type="GO" id="GO:0008270">
    <property type="term" value="F:zinc ion binding"/>
    <property type="evidence" value="ECO:0007669"/>
    <property type="project" value="UniProtKB-UniRule"/>
</dbReference>
<evidence type="ECO:0000256" key="10">
    <source>
        <dbReference type="ARBA" id="ARBA00023125"/>
    </source>
</evidence>
<evidence type="ECO:0000313" key="20">
    <source>
        <dbReference type="Proteomes" id="UP000326364"/>
    </source>
</evidence>
<comment type="subunit">
    <text evidence="12">Monomer. Interacts with DnaB.</text>
</comment>
<dbReference type="Proteomes" id="UP000326364">
    <property type="component" value="Unassembled WGS sequence"/>
</dbReference>
<dbReference type="NCBIfam" id="TIGR01391">
    <property type="entry name" value="dnaG"/>
    <property type="match status" value="1"/>
</dbReference>
<evidence type="ECO:0000256" key="12">
    <source>
        <dbReference type="HAMAP-Rule" id="MF_00974"/>
    </source>
</evidence>
<dbReference type="InterPro" id="IPR036977">
    <property type="entry name" value="DNA_primase_Znf_CHC2"/>
</dbReference>
<feature type="domain" description="Toprim" evidence="16">
    <location>
        <begin position="263"/>
        <end position="345"/>
    </location>
</feature>
<dbReference type="AlphaFoldDB" id="A0A5J5IC21"/>
<evidence type="ECO:0000256" key="7">
    <source>
        <dbReference type="ARBA" id="ARBA00022771"/>
    </source>
</evidence>
<dbReference type="InterPro" id="IPR050219">
    <property type="entry name" value="DnaG_primase"/>
</dbReference>
<dbReference type="GO" id="GO:0006269">
    <property type="term" value="P:DNA replication, synthesis of primer"/>
    <property type="evidence" value="ECO:0007669"/>
    <property type="project" value="UniProtKB-UniRule"/>
</dbReference>
<keyword evidence="20" id="KW-1185">Reference proteome</keyword>
<keyword evidence="7 12" id="KW-0863">Zinc-finger</keyword>
<evidence type="ECO:0000259" key="16">
    <source>
        <dbReference type="PROSITE" id="PS50880"/>
    </source>
</evidence>
<keyword evidence="3 12" id="KW-0808">Transferase</keyword>
<evidence type="ECO:0000256" key="14">
    <source>
        <dbReference type="PIRSR" id="PIRSR002811-1"/>
    </source>
</evidence>
<organism evidence="18 19">
    <name type="scientific">Sphingobium limneticum</name>
    <dbReference type="NCBI Taxonomy" id="1007511"/>
    <lineage>
        <taxon>Bacteria</taxon>
        <taxon>Pseudomonadati</taxon>
        <taxon>Pseudomonadota</taxon>
        <taxon>Alphaproteobacteria</taxon>
        <taxon>Sphingomonadales</taxon>
        <taxon>Sphingomonadaceae</taxon>
        <taxon>Sphingobium</taxon>
    </lineage>
</organism>
<dbReference type="FunFam" id="3.40.1360.10:FF:000002">
    <property type="entry name" value="DNA primase"/>
    <property type="match status" value="1"/>
</dbReference>
<dbReference type="CDD" id="cd03364">
    <property type="entry name" value="TOPRIM_DnaG_primases"/>
    <property type="match status" value="1"/>
</dbReference>
<evidence type="ECO:0000256" key="15">
    <source>
        <dbReference type="SAM" id="MobiDB-lite"/>
    </source>
</evidence>
<comment type="cofactor">
    <cofactor evidence="12 13 14">
        <name>Zn(2+)</name>
        <dbReference type="ChEBI" id="CHEBI:29105"/>
    </cofactor>
    <text evidence="12 13 14">Binds 1 zinc ion per monomer.</text>
</comment>
<evidence type="ECO:0000313" key="17">
    <source>
        <dbReference type="EMBL" id="KAA9020632.1"/>
    </source>
</evidence>
<evidence type="ECO:0000256" key="6">
    <source>
        <dbReference type="ARBA" id="ARBA00022723"/>
    </source>
</evidence>
<dbReference type="GO" id="GO:0000428">
    <property type="term" value="C:DNA-directed RNA polymerase complex"/>
    <property type="evidence" value="ECO:0007669"/>
    <property type="project" value="UniProtKB-KW"/>
</dbReference>
<proteinExistence type="inferred from homology"/>
<dbReference type="Gene3D" id="3.40.1360.10">
    <property type="match status" value="1"/>
</dbReference>
<reference evidence="19 20" key="1">
    <citation type="submission" date="2019-09" db="EMBL/GenBank/DDBJ databases">
        <authorList>
            <person name="Feng G."/>
        </authorList>
    </citation>
    <scope>NUCLEOTIDE SEQUENCE [LARGE SCALE GENOMIC DNA]</scope>
    <source>
        <strain evidence="18 19">KACC 19283</strain>
        <strain evidence="17 20">KACC 19284</strain>
    </source>
</reference>
<keyword evidence="4 12" id="KW-0548">Nucleotidyltransferase</keyword>
<dbReference type="HAMAP" id="MF_00974">
    <property type="entry name" value="DNA_primase_DnaG"/>
    <property type="match status" value="1"/>
</dbReference>
<dbReference type="PIRSF" id="PIRSF002811">
    <property type="entry name" value="DnaG"/>
    <property type="match status" value="1"/>
</dbReference>
<dbReference type="GO" id="GO:0005737">
    <property type="term" value="C:cytoplasm"/>
    <property type="evidence" value="ECO:0007669"/>
    <property type="project" value="TreeGrafter"/>
</dbReference>
<dbReference type="GO" id="GO:0003677">
    <property type="term" value="F:DNA binding"/>
    <property type="evidence" value="ECO:0007669"/>
    <property type="project" value="UniProtKB-KW"/>
</dbReference>
<dbReference type="SMART" id="SM00493">
    <property type="entry name" value="TOPRIM"/>
    <property type="match status" value="1"/>
</dbReference>
<evidence type="ECO:0000256" key="1">
    <source>
        <dbReference type="ARBA" id="ARBA00022478"/>
    </source>
</evidence>
<evidence type="ECO:0000256" key="9">
    <source>
        <dbReference type="ARBA" id="ARBA00022842"/>
    </source>
</evidence>
<keyword evidence="6 12" id="KW-0479">Metal-binding</keyword>
<dbReference type="InterPro" id="IPR002694">
    <property type="entry name" value="Znf_CHC2"/>
</dbReference>
<dbReference type="GO" id="GO:0003899">
    <property type="term" value="F:DNA-directed RNA polymerase activity"/>
    <property type="evidence" value="ECO:0007669"/>
    <property type="project" value="UniProtKB-UniRule"/>
</dbReference>
<dbReference type="InterPro" id="IPR034151">
    <property type="entry name" value="TOPRIM_DnaG_bac"/>
</dbReference>
<dbReference type="Gene3D" id="3.90.580.10">
    <property type="entry name" value="Zinc finger, CHC2-type domain"/>
    <property type="match status" value="1"/>
</dbReference>
<keyword evidence="9" id="KW-0460">Magnesium</keyword>
<gene>
    <name evidence="12" type="primary">dnaG</name>
    <name evidence="18" type="ORF">F4U95_02850</name>
    <name evidence="17" type="ORF">F4U96_02850</name>
</gene>
<comment type="catalytic activity">
    <reaction evidence="12">
        <text>ssDNA + n NTP = ssDNA/pppN(pN)n-1 hybrid + (n-1) diphosphate.</text>
        <dbReference type="EC" id="2.7.7.101"/>
    </reaction>
</comment>
<keyword evidence="2 12" id="KW-0639">Primosome</keyword>
<comment type="domain">
    <text evidence="12">Contains an N-terminal zinc-binding domain, a central core domain that contains the primase activity, and a C-terminal DnaB-binding domain.</text>
</comment>
<dbReference type="SUPFAM" id="SSF56731">
    <property type="entry name" value="DNA primase core"/>
    <property type="match status" value="1"/>
</dbReference>
<dbReference type="Pfam" id="PF01807">
    <property type="entry name" value="Zn_ribbon_DnaG"/>
    <property type="match status" value="1"/>
</dbReference>
<sequence length="636" mass="69893">MTLTPQWLDELRARTSLSTLIGKTVKVTKAGREYKACCPFHNEKTPSFTINDEKGFYHCFGCGAHGDAIRWMTDQRGLPFMEAVKELAAAASMDVPAADPRAAKRAEAAKGLHDAMAAAQAFFEEQLGGIDGGEARAYLQKRGMTDATRRAFGFGFSPDGRGRLKTALKEFGEPMLVEAGLLIDPEALEQGKGAGKKRESYDRFRGRLMFPIRDIRGRVIAFGGRILGAGEPKYLNSPDTPLFDKGRTLYNIDRASPASRNTGRVIVVEGYMDVIALAQAGFGEAVAPLGTALTEHQIERLWKMVEVPILCFDGDSAGQKAAIRAATRALPLLRPGHSLCFATLPPGQDPDDLIRASGAQAMEAVLNAAEPLIERLWSHELSAMPLETPEQKAALKQRLRAITDAIAHPDVRAHYAHEFRERYDARFFARRDAAPAQQRFQGGGGGNAARWQRDKRGNWKAPIPPAGTEVRAIGASGMEQRLLRAVLAALLRHPAQIAPHREMLSALQIGDPMLAQMLAAMISLSFRKETVETQALLTILGQGELYNMAKGMLRADAFTLTPDRMATDPDRLSRDLEEAIRVMAQGPELETALVEATKRFESEFSEANFAEQQRIRMLKADHDRRVAELAQSEDIV</sequence>
<keyword evidence="1 12" id="KW-0240">DNA-directed RNA polymerase</keyword>
<dbReference type="PANTHER" id="PTHR30313:SF2">
    <property type="entry name" value="DNA PRIMASE"/>
    <property type="match status" value="1"/>
</dbReference>
<keyword evidence="10 12" id="KW-0238">DNA-binding</keyword>
<dbReference type="Pfam" id="PF13662">
    <property type="entry name" value="Toprim_4"/>
    <property type="match status" value="1"/>
</dbReference>
<dbReference type="InterPro" id="IPR037068">
    <property type="entry name" value="DNA_primase_core_N_sf"/>
</dbReference>
<keyword evidence="5 12" id="KW-0235">DNA replication</keyword>
<dbReference type="Proteomes" id="UP000325933">
    <property type="component" value="Unassembled WGS sequence"/>
</dbReference>
<evidence type="ECO:0000313" key="18">
    <source>
        <dbReference type="EMBL" id="KAA9032958.1"/>
    </source>
</evidence>
<comment type="similarity">
    <text evidence="12 13">Belongs to the DnaG primase family.</text>
</comment>
<protein>
    <recommendedName>
        <fullName evidence="12 13">DNA primase</fullName>
        <ecNumber evidence="12">2.7.7.101</ecNumber>
    </recommendedName>
</protein>
<dbReference type="PROSITE" id="PS50880">
    <property type="entry name" value="TOPRIM"/>
    <property type="match status" value="1"/>
</dbReference>
<evidence type="ECO:0000256" key="13">
    <source>
        <dbReference type="PIRNR" id="PIRNR002811"/>
    </source>
</evidence>
<evidence type="ECO:0000256" key="4">
    <source>
        <dbReference type="ARBA" id="ARBA00022695"/>
    </source>
</evidence>
<comment type="caution">
    <text evidence="18">The sequence shown here is derived from an EMBL/GenBank/DDBJ whole genome shotgun (WGS) entry which is preliminary data.</text>
</comment>
<keyword evidence="8 12" id="KW-0862">Zinc</keyword>
<accession>A0A5J5IC21</accession>
<evidence type="ECO:0000256" key="5">
    <source>
        <dbReference type="ARBA" id="ARBA00022705"/>
    </source>
</evidence>
<dbReference type="EMBL" id="VYQA01000002">
    <property type="protein sequence ID" value="KAA9032958.1"/>
    <property type="molecule type" value="Genomic_DNA"/>
</dbReference>
<dbReference type="EC" id="2.7.7.101" evidence="12"/>
<dbReference type="InterPro" id="IPR013264">
    <property type="entry name" value="DNAG_N"/>
</dbReference>